<protein>
    <submittedName>
        <fullName evidence="2">Uncharacterized protein</fullName>
    </submittedName>
</protein>
<sequence length="101" mass="11021">MPPSPTLPSTLSQKVVKSTRPLPPLIHDVPHPSQTPKTTSQLTKTQHPHSPTSPTKVSSPSHALPPKTTKTMQTPRAYVLPSHFTEHIHSNTSNPHPGRHS</sequence>
<feature type="compositionally biased region" description="Low complexity" evidence="1">
    <location>
        <begin position="48"/>
        <end position="62"/>
    </location>
</feature>
<evidence type="ECO:0000313" key="3">
    <source>
        <dbReference type="Proteomes" id="UP000001055"/>
    </source>
</evidence>
<dbReference type="AlphaFoldDB" id="Q0UK66"/>
<accession>Q0UK66</accession>
<dbReference type="EMBL" id="CH445335">
    <property type="protein sequence ID" value="EAT85314.2"/>
    <property type="molecule type" value="Genomic_DNA"/>
</dbReference>
<dbReference type="HOGENOM" id="CLU_2292673_0_0_1"/>
<name>Q0UK66_PHANO</name>
<evidence type="ECO:0000313" key="2">
    <source>
        <dbReference type="EMBL" id="EAT85314.2"/>
    </source>
</evidence>
<gene>
    <name evidence="2" type="ORF">SNOG_07848</name>
</gene>
<dbReference type="GeneID" id="5975068"/>
<dbReference type="InParanoid" id="Q0UK66"/>
<reference evidence="3" key="1">
    <citation type="journal article" date="2007" name="Plant Cell">
        <title>Dothideomycete-plant interactions illuminated by genome sequencing and EST analysis of the wheat pathogen Stagonospora nodorum.</title>
        <authorList>
            <person name="Hane J.K."/>
            <person name="Lowe R.G."/>
            <person name="Solomon P.S."/>
            <person name="Tan K.C."/>
            <person name="Schoch C.L."/>
            <person name="Spatafora J.W."/>
            <person name="Crous P.W."/>
            <person name="Kodira C."/>
            <person name="Birren B.W."/>
            <person name="Galagan J.E."/>
            <person name="Torriani S.F."/>
            <person name="McDonald B.A."/>
            <person name="Oliver R.P."/>
        </authorList>
    </citation>
    <scope>NUCLEOTIDE SEQUENCE [LARGE SCALE GENOMIC DNA]</scope>
    <source>
        <strain evidence="3">SN15 / ATCC MYA-4574 / FGSC 10173</strain>
    </source>
</reference>
<dbReference type="RefSeq" id="XP_001798175.1">
    <property type="nucleotide sequence ID" value="XM_001798123.1"/>
</dbReference>
<feature type="compositionally biased region" description="Polar residues" evidence="1">
    <location>
        <begin position="32"/>
        <end position="45"/>
    </location>
</feature>
<feature type="region of interest" description="Disordered" evidence="1">
    <location>
        <begin position="1"/>
        <end position="74"/>
    </location>
</feature>
<organism evidence="2 3">
    <name type="scientific">Phaeosphaeria nodorum (strain SN15 / ATCC MYA-4574 / FGSC 10173)</name>
    <name type="common">Glume blotch fungus</name>
    <name type="synonym">Parastagonospora nodorum</name>
    <dbReference type="NCBI Taxonomy" id="321614"/>
    <lineage>
        <taxon>Eukaryota</taxon>
        <taxon>Fungi</taxon>
        <taxon>Dikarya</taxon>
        <taxon>Ascomycota</taxon>
        <taxon>Pezizomycotina</taxon>
        <taxon>Dothideomycetes</taxon>
        <taxon>Pleosporomycetidae</taxon>
        <taxon>Pleosporales</taxon>
        <taxon>Pleosporineae</taxon>
        <taxon>Phaeosphaeriaceae</taxon>
        <taxon>Parastagonospora</taxon>
    </lineage>
</organism>
<evidence type="ECO:0000256" key="1">
    <source>
        <dbReference type="SAM" id="MobiDB-lite"/>
    </source>
</evidence>
<dbReference type="KEGG" id="pno:SNOG_07848"/>
<dbReference type="Proteomes" id="UP000001055">
    <property type="component" value="Unassembled WGS sequence"/>
</dbReference>
<proteinExistence type="predicted"/>